<dbReference type="EMBL" id="JBBPBN010000034">
    <property type="protein sequence ID" value="KAK9003179.1"/>
    <property type="molecule type" value="Genomic_DNA"/>
</dbReference>
<name>A0ABR2QR85_9ROSI</name>
<accession>A0ABR2QR85</accession>
<feature type="region of interest" description="Disordered" evidence="1">
    <location>
        <begin position="1"/>
        <end position="42"/>
    </location>
</feature>
<evidence type="ECO:0000313" key="2">
    <source>
        <dbReference type="EMBL" id="KAK9003179.1"/>
    </source>
</evidence>
<reference evidence="2 3" key="1">
    <citation type="journal article" date="2024" name="G3 (Bethesda)">
        <title>Genome assembly of Hibiscus sabdariffa L. provides insights into metabolisms of medicinal natural products.</title>
        <authorList>
            <person name="Kim T."/>
        </authorList>
    </citation>
    <scope>NUCLEOTIDE SEQUENCE [LARGE SCALE GENOMIC DNA]</scope>
    <source>
        <strain evidence="2">TK-2024</strain>
        <tissue evidence="2">Old leaves</tissue>
    </source>
</reference>
<dbReference type="Proteomes" id="UP001396334">
    <property type="component" value="Unassembled WGS sequence"/>
</dbReference>
<gene>
    <name evidence="2" type="ORF">V6N11_060745</name>
</gene>
<protein>
    <submittedName>
        <fullName evidence="2">Uncharacterized protein</fullName>
    </submittedName>
</protein>
<keyword evidence="3" id="KW-1185">Reference proteome</keyword>
<proteinExistence type="predicted"/>
<comment type="caution">
    <text evidence="2">The sequence shown here is derived from an EMBL/GenBank/DDBJ whole genome shotgun (WGS) entry which is preliminary data.</text>
</comment>
<sequence>MVNPNEFGSSNAVADGLAEGNHKGRPPDTGMCVDSPTSLEGPGSLPCVEGQSTNKKNHNLINSASDIHMGNDTLVQSRAIGGITLPGTDHRAGEDFVGVDTRQTNLSFRDKLQDIEYEGLPDICFKCGKYGYAKEVPNRKRRNGYPRKVIGDGNVDSGKNVSLGSRFAMLVDDSDSVDHLEMPAPKIHERQLDPVLIANESTLVGNVRPPSSGNRVPKVYASDGSVWVQELVTCGEGLAPHDARNRYQIIFLLLSMENALEI</sequence>
<evidence type="ECO:0000256" key="1">
    <source>
        <dbReference type="SAM" id="MobiDB-lite"/>
    </source>
</evidence>
<feature type="compositionally biased region" description="Polar residues" evidence="1">
    <location>
        <begin position="1"/>
        <end position="12"/>
    </location>
</feature>
<evidence type="ECO:0000313" key="3">
    <source>
        <dbReference type="Proteomes" id="UP001396334"/>
    </source>
</evidence>
<organism evidence="2 3">
    <name type="scientific">Hibiscus sabdariffa</name>
    <name type="common">roselle</name>
    <dbReference type="NCBI Taxonomy" id="183260"/>
    <lineage>
        <taxon>Eukaryota</taxon>
        <taxon>Viridiplantae</taxon>
        <taxon>Streptophyta</taxon>
        <taxon>Embryophyta</taxon>
        <taxon>Tracheophyta</taxon>
        <taxon>Spermatophyta</taxon>
        <taxon>Magnoliopsida</taxon>
        <taxon>eudicotyledons</taxon>
        <taxon>Gunneridae</taxon>
        <taxon>Pentapetalae</taxon>
        <taxon>rosids</taxon>
        <taxon>malvids</taxon>
        <taxon>Malvales</taxon>
        <taxon>Malvaceae</taxon>
        <taxon>Malvoideae</taxon>
        <taxon>Hibiscus</taxon>
    </lineage>
</organism>